<evidence type="ECO:0000313" key="2">
    <source>
        <dbReference type="EMBL" id="MBB3967852.1"/>
    </source>
</evidence>
<comment type="caution">
    <text evidence="2">The sequence shown here is derived from an EMBL/GenBank/DDBJ whole genome shotgun (WGS) entry which is preliminary data.</text>
</comment>
<organism evidence="2 3">
    <name type="scientific">Mucilaginibacter phyllosphaerae</name>
    <dbReference type="NCBI Taxonomy" id="1812349"/>
    <lineage>
        <taxon>Bacteria</taxon>
        <taxon>Pseudomonadati</taxon>
        <taxon>Bacteroidota</taxon>
        <taxon>Sphingobacteriia</taxon>
        <taxon>Sphingobacteriales</taxon>
        <taxon>Sphingobacteriaceae</taxon>
        <taxon>Mucilaginibacter</taxon>
    </lineage>
</organism>
<keyword evidence="3" id="KW-1185">Reference proteome</keyword>
<accession>A0ABR6I4D3</accession>
<evidence type="ECO:0000313" key="3">
    <source>
        <dbReference type="Proteomes" id="UP000583101"/>
    </source>
</evidence>
<dbReference type="RefSeq" id="WP_158285200.1">
    <property type="nucleotide sequence ID" value="NZ_BMCZ01000001.1"/>
</dbReference>
<sequence>MKNAIKTILTDLNHVFVKGESNKVEQARVFLLLIIPVMSVIYSLGEFPRY</sequence>
<keyword evidence="1" id="KW-1133">Transmembrane helix</keyword>
<dbReference type="EMBL" id="JACIEG010000001">
    <property type="protein sequence ID" value="MBB3967852.1"/>
    <property type="molecule type" value="Genomic_DNA"/>
</dbReference>
<feature type="transmembrane region" description="Helical" evidence="1">
    <location>
        <begin position="27"/>
        <end position="45"/>
    </location>
</feature>
<evidence type="ECO:0000256" key="1">
    <source>
        <dbReference type="SAM" id="Phobius"/>
    </source>
</evidence>
<evidence type="ECO:0008006" key="4">
    <source>
        <dbReference type="Google" id="ProtNLM"/>
    </source>
</evidence>
<gene>
    <name evidence="2" type="ORF">GGR35_000438</name>
</gene>
<reference evidence="2 3" key="1">
    <citation type="submission" date="2020-08" db="EMBL/GenBank/DDBJ databases">
        <title>Genomic Encyclopedia of Type Strains, Phase IV (KMG-IV): sequencing the most valuable type-strain genomes for metagenomic binning, comparative biology and taxonomic classification.</title>
        <authorList>
            <person name="Goeker M."/>
        </authorList>
    </citation>
    <scope>NUCLEOTIDE SEQUENCE [LARGE SCALE GENOMIC DNA]</scope>
    <source>
        <strain evidence="2 3">DSM 100995</strain>
    </source>
</reference>
<keyword evidence="1" id="KW-0472">Membrane</keyword>
<proteinExistence type="predicted"/>
<keyword evidence="1" id="KW-0812">Transmembrane</keyword>
<dbReference type="Proteomes" id="UP000583101">
    <property type="component" value="Unassembled WGS sequence"/>
</dbReference>
<name>A0ABR6I4D3_9SPHI</name>
<protein>
    <recommendedName>
        <fullName evidence="4">Transposase</fullName>
    </recommendedName>
</protein>